<feature type="signal peptide" evidence="1">
    <location>
        <begin position="1"/>
        <end position="23"/>
    </location>
</feature>
<organism evidence="2 3">
    <name type="scientific">Pseudodesulfovibrio aespoeensis (strain ATCC 700646 / DSM 10631 / Aspo-2)</name>
    <name type="common">Desulfovibrio aespoeensis</name>
    <dbReference type="NCBI Taxonomy" id="643562"/>
    <lineage>
        <taxon>Bacteria</taxon>
        <taxon>Pseudomonadati</taxon>
        <taxon>Thermodesulfobacteriota</taxon>
        <taxon>Desulfovibrionia</taxon>
        <taxon>Desulfovibrionales</taxon>
        <taxon>Desulfovibrionaceae</taxon>
    </lineage>
</organism>
<dbReference type="AlphaFoldDB" id="E6VWU6"/>
<dbReference type="RefSeq" id="WP_013515614.1">
    <property type="nucleotide sequence ID" value="NC_014844.1"/>
</dbReference>
<dbReference type="PROSITE" id="PS51257">
    <property type="entry name" value="PROKAR_LIPOPROTEIN"/>
    <property type="match status" value="1"/>
</dbReference>
<evidence type="ECO:0000313" key="3">
    <source>
        <dbReference type="Proteomes" id="UP000002191"/>
    </source>
</evidence>
<dbReference type="Proteomes" id="UP000002191">
    <property type="component" value="Chromosome"/>
</dbReference>
<dbReference type="KEGG" id="das:Daes_2712"/>
<reference evidence="3" key="1">
    <citation type="submission" date="2010-12" db="EMBL/GenBank/DDBJ databases">
        <title>Complete sequence of Desulfovibrio aespoeensis Aspo-2.</title>
        <authorList>
            <consortium name="US DOE Joint Genome Institute"/>
            <person name="Lucas S."/>
            <person name="Copeland A."/>
            <person name="Lapidus A."/>
            <person name="Cheng J.-F."/>
            <person name="Goodwin L."/>
            <person name="Pitluck S."/>
            <person name="Chertkov O."/>
            <person name="Misra M."/>
            <person name="Detter J.C."/>
            <person name="Han C."/>
            <person name="Tapia R."/>
            <person name="Land M."/>
            <person name="Hauser L."/>
            <person name="Kyrpides N."/>
            <person name="Ivanova N."/>
            <person name="Ovchinnikova G."/>
            <person name="Pedersen K."/>
            <person name="Jagevall S."/>
            <person name="Hazen T."/>
            <person name="Woyke T."/>
        </authorList>
    </citation>
    <scope>NUCLEOTIDE SEQUENCE [LARGE SCALE GENOMIC DNA]</scope>
    <source>
        <strain evidence="3">ATCC 700646 / DSM 10631 / Aspo-2</strain>
    </source>
</reference>
<feature type="chain" id="PRO_5003214098" evidence="1">
    <location>
        <begin position="24"/>
        <end position="118"/>
    </location>
</feature>
<dbReference type="OrthoDB" id="5465427at2"/>
<dbReference type="EMBL" id="CP002431">
    <property type="protein sequence ID" value="ADU63708.1"/>
    <property type="molecule type" value="Genomic_DNA"/>
</dbReference>
<evidence type="ECO:0000256" key="1">
    <source>
        <dbReference type="SAM" id="SignalP"/>
    </source>
</evidence>
<dbReference type="STRING" id="643562.Daes_2712"/>
<keyword evidence="1" id="KW-0732">Signal</keyword>
<gene>
    <name evidence="2" type="ordered locus">Daes_2712</name>
</gene>
<protein>
    <submittedName>
        <fullName evidence="2">Uncharacterized protein</fullName>
    </submittedName>
</protein>
<proteinExistence type="predicted"/>
<sequence precursor="true">MKIRSSVWAALLLLLACATVGFAAQARAAELLEIEADITVEGIVAVMDDGVFLDDGVRLFLLIDMEDPRYEGMTVEVFGQYLLVDEMPAIKVQEIIVLDEAPREREQNTPVGTSDSNG</sequence>
<reference evidence="2 3" key="2">
    <citation type="journal article" date="2014" name="Genome Announc.">
        <title>Complete Genome Sequence of the Subsurface, Mesophilic Sulfate-Reducing Bacterium Desulfovibrio aespoeensis Aspo-2.</title>
        <authorList>
            <person name="Pedersen K."/>
            <person name="Bengtsson A."/>
            <person name="Edlund J."/>
            <person name="Rabe L."/>
            <person name="Hazen T."/>
            <person name="Chakraborty R."/>
            <person name="Goodwin L."/>
            <person name="Shapiro N."/>
        </authorList>
    </citation>
    <scope>NUCLEOTIDE SEQUENCE [LARGE SCALE GENOMIC DNA]</scope>
    <source>
        <strain evidence="3">ATCC 700646 / DSM 10631 / Aspo-2</strain>
    </source>
</reference>
<accession>E6VWU6</accession>
<name>E6VWU6_PSEA9</name>
<evidence type="ECO:0000313" key="2">
    <source>
        <dbReference type="EMBL" id="ADU63708.1"/>
    </source>
</evidence>
<dbReference type="HOGENOM" id="CLU_2069264_0_0_7"/>
<keyword evidence="3" id="KW-1185">Reference proteome</keyword>